<accession>A0A2M9CSQ6</accession>
<proteinExistence type="predicted"/>
<dbReference type="Pfam" id="PF06537">
    <property type="entry name" value="DHOR"/>
    <property type="match status" value="1"/>
</dbReference>
<comment type="caution">
    <text evidence="6">The sequence shown here is derived from an EMBL/GenBank/DDBJ whole genome shotgun (WGS) entry which is preliminary data.</text>
</comment>
<dbReference type="Gene3D" id="1.10.760.10">
    <property type="entry name" value="Cytochrome c-like domain"/>
    <property type="match status" value="1"/>
</dbReference>
<dbReference type="PIRSF" id="PIRSF028099">
    <property type="entry name" value="DUF1111"/>
    <property type="match status" value="1"/>
</dbReference>
<organism evidence="6 7">
    <name type="scientific">Thermoflavifilum aggregans</name>
    <dbReference type="NCBI Taxonomy" id="454188"/>
    <lineage>
        <taxon>Bacteria</taxon>
        <taxon>Pseudomonadati</taxon>
        <taxon>Bacteroidota</taxon>
        <taxon>Chitinophagia</taxon>
        <taxon>Chitinophagales</taxon>
        <taxon>Chitinophagaceae</taxon>
        <taxon>Thermoflavifilum</taxon>
    </lineage>
</organism>
<dbReference type="Proteomes" id="UP000230000">
    <property type="component" value="Unassembled WGS sequence"/>
</dbReference>
<dbReference type="InterPro" id="IPR010538">
    <property type="entry name" value="DHOR"/>
</dbReference>
<evidence type="ECO:0000256" key="4">
    <source>
        <dbReference type="PROSITE-ProRule" id="PRU00433"/>
    </source>
</evidence>
<feature type="domain" description="Cytochrome c" evidence="5">
    <location>
        <begin position="328"/>
        <end position="460"/>
    </location>
</feature>
<name>A0A2M9CSQ6_9BACT</name>
<evidence type="ECO:0000256" key="2">
    <source>
        <dbReference type="ARBA" id="ARBA00022723"/>
    </source>
</evidence>
<sequence>MSMSKKLLVVGLLGVITILGIWCTKPGLFPEDGYDPRLSGGMATIFDLSSQSFSHPIPGLSAWDSHVHEKGDQIFEQNFVAAPAPLFSGLGPIFNNVSCISCHHNDGKGTPSFGAVNSSMLMRVSLPGEDEHGGPVPVPGFGLQIQDRSVLGYVPEARVSVSYHDSVVSYPDGNTVVLQVPVYTVSNPYIALPASTLFSPRMAPPVFGLGLLLRVPESEILSHADPDDADHDGIKGHPNYVYDPVLGKQVLGRFGLKANVGTLLVQVASAFQQDMGITNPVFPQENAAGQPQVDGLHDDPELPDSLLNAVKFYVETLAVPARRNVTDPQVKAGEQLFSQIGCASCHLPTLYTDVDVNFPALSNQRIHPYTDLLLHDMGPALADGRPDYQASGSEWRTAPLWGIGLFPKTNGTAYYLHDGRARNIEEAILWHGGEARKAKQNFMQLTASQRQAVLAFLQSL</sequence>
<dbReference type="PROSITE" id="PS51007">
    <property type="entry name" value="CYTC"/>
    <property type="match status" value="1"/>
</dbReference>
<evidence type="ECO:0000313" key="6">
    <source>
        <dbReference type="EMBL" id="PJJ74923.1"/>
    </source>
</evidence>
<keyword evidence="3 4" id="KW-0408">Iron</keyword>
<gene>
    <name evidence="6" type="ORF">BXY57_0488</name>
</gene>
<keyword evidence="7" id="KW-1185">Reference proteome</keyword>
<evidence type="ECO:0000256" key="3">
    <source>
        <dbReference type="ARBA" id="ARBA00023004"/>
    </source>
</evidence>
<dbReference type="InterPro" id="IPR009056">
    <property type="entry name" value="Cyt_c-like_dom"/>
</dbReference>
<evidence type="ECO:0000259" key="5">
    <source>
        <dbReference type="PROSITE" id="PS51007"/>
    </source>
</evidence>
<dbReference type="InterPro" id="IPR051395">
    <property type="entry name" value="Cytochrome_c_Peroxidase/MauG"/>
</dbReference>
<keyword evidence="1 4" id="KW-0349">Heme</keyword>
<reference evidence="6 7" key="1">
    <citation type="submission" date="2017-11" db="EMBL/GenBank/DDBJ databases">
        <title>Genomic Encyclopedia of Archaeal and Bacterial Type Strains, Phase II (KMG-II): From Individual Species to Whole Genera.</title>
        <authorList>
            <person name="Goeker M."/>
        </authorList>
    </citation>
    <scope>NUCLEOTIDE SEQUENCE [LARGE SCALE GENOMIC DNA]</scope>
    <source>
        <strain evidence="6 7">DSM 27268</strain>
    </source>
</reference>
<dbReference type="AlphaFoldDB" id="A0A2M9CSQ6"/>
<dbReference type="PANTHER" id="PTHR30600">
    <property type="entry name" value="CYTOCHROME C PEROXIDASE-RELATED"/>
    <property type="match status" value="1"/>
</dbReference>
<keyword evidence="2 4" id="KW-0479">Metal-binding</keyword>
<dbReference type="PANTHER" id="PTHR30600:SF4">
    <property type="entry name" value="CYTOCHROME C DOMAIN-CONTAINING PROTEIN"/>
    <property type="match status" value="1"/>
</dbReference>
<evidence type="ECO:0000313" key="7">
    <source>
        <dbReference type="Proteomes" id="UP000230000"/>
    </source>
</evidence>
<dbReference type="InterPro" id="IPR036909">
    <property type="entry name" value="Cyt_c-like_dom_sf"/>
</dbReference>
<dbReference type="GO" id="GO:0020037">
    <property type="term" value="F:heme binding"/>
    <property type="evidence" value="ECO:0007669"/>
    <property type="project" value="InterPro"/>
</dbReference>
<protein>
    <submittedName>
        <fullName evidence="6">CxxC motif-containing protein (DUF1111 family)</fullName>
    </submittedName>
</protein>
<dbReference type="GO" id="GO:0004130">
    <property type="term" value="F:cytochrome-c peroxidase activity"/>
    <property type="evidence" value="ECO:0007669"/>
    <property type="project" value="TreeGrafter"/>
</dbReference>
<dbReference type="SUPFAM" id="SSF46626">
    <property type="entry name" value="Cytochrome c"/>
    <property type="match status" value="1"/>
</dbReference>
<evidence type="ECO:0000256" key="1">
    <source>
        <dbReference type="ARBA" id="ARBA00022617"/>
    </source>
</evidence>
<dbReference type="GO" id="GO:0009055">
    <property type="term" value="F:electron transfer activity"/>
    <property type="evidence" value="ECO:0007669"/>
    <property type="project" value="InterPro"/>
</dbReference>
<dbReference type="EMBL" id="PGFG01000001">
    <property type="protein sequence ID" value="PJJ74923.1"/>
    <property type="molecule type" value="Genomic_DNA"/>
</dbReference>
<dbReference type="GO" id="GO:0046872">
    <property type="term" value="F:metal ion binding"/>
    <property type="evidence" value="ECO:0007669"/>
    <property type="project" value="UniProtKB-KW"/>
</dbReference>